<protein>
    <submittedName>
        <fullName evidence="1">Uncharacterized protein</fullName>
    </submittedName>
</protein>
<dbReference type="VEuPathDB" id="FungiDB:FUN_003973"/>
<dbReference type="VEuPathDB" id="FungiDB:RhiirA1_355369"/>
<reference evidence="1 2" key="1">
    <citation type="submission" date="2016-04" db="EMBL/GenBank/DDBJ databases">
        <title>Genome analyses suggest a sexual origin of heterokaryosis in a supposedly ancient asexual fungus.</title>
        <authorList>
            <person name="Ropars J."/>
            <person name="Sedzielewska K."/>
            <person name="Noel J."/>
            <person name="Charron P."/>
            <person name="Farinelli L."/>
            <person name="Marton T."/>
            <person name="Kruger M."/>
            <person name="Pelin A."/>
            <person name="Brachmann A."/>
            <person name="Corradi N."/>
        </authorList>
    </citation>
    <scope>NUCLEOTIDE SEQUENCE [LARGE SCALE GENOMIC DNA]</scope>
    <source>
        <strain evidence="1 2">C2</strain>
    </source>
</reference>
<name>A0A2N1M768_9GLOM</name>
<reference evidence="1 2" key="2">
    <citation type="submission" date="2017-10" db="EMBL/GenBank/DDBJ databases">
        <title>Extensive intraspecific genome diversity in a model arbuscular mycorrhizal fungus.</title>
        <authorList>
            <person name="Chen E.C.H."/>
            <person name="Morin E."/>
            <person name="Baudet D."/>
            <person name="Noel J."/>
            <person name="Ndikumana S."/>
            <person name="Charron P."/>
            <person name="St-Onge C."/>
            <person name="Giorgi J."/>
            <person name="Grigoriev I.V."/>
            <person name="Roux C."/>
            <person name="Martin F.M."/>
            <person name="Corradi N."/>
        </authorList>
    </citation>
    <scope>NUCLEOTIDE SEQUENCE [LARGE SCALE GENOMIC DNA]</scope>
    <source>
        <strain evidence="1 2">C2</strain>
    </source>
</reference>
<dbReference type="VEuPathDB" id="FungiDB:RhiirFUN_015185"/>
<dbReference type="AlphaFoldDB" id="A0A2N1M768"/>
<evidence type="ECO:0000313" key="1">
    <source>
        <dbReference type="EMBL" id="PKK57481.1"/>
    </source>
</evidence>
<gene>
    <name evidence="1" type="ORF">RhiirC2_797947</name>
</gene>
<proteinExistence type="predicted"/>
<sequence length="267" mass="30940">MHGIGKKCNAPTIEWKDLKNNEEEMKNVIDYIDSIVTTINLAIHAPIPEKHPCQKDSSEIDDGLQDYIELINKLQHHTRCSPSYCIRTNREGVQTCRFGYPKEHIGSTLIRDDKNGQPELLTVRNNPYINLHNRIQLQGWRANVDLKPVLSIHAALQYISKYASKAEPSSLAFSEIFKQILNNSNPDDSSLSPIQKLLLNSSFLCIFKCQRGRVKKQPEELEDYSLFELYLTHKFSRGQWKKCKKENIVRVWPHPSSYRNGDQWEAY</sequence>
<organism evidence="1 2">
    <name type="scientific">Rhizophagus irregularis</name>
    <dbReference type="NCBI Taxonomy" id="588596"/>
    <lineage>
        <taxon>Eukaryota</taxon>
        <taxon>Fungi</taxon>
        <taxon>Fungi incertae sedis</taxon>
        <taxon>Mucoromycota</taxon>
        <taxon>Glomeromycotina</taxon>
        <taxon>Glomeromycetes</taxon>
        <taxon>Glomerales</taxon>
        <taxon>Glomeraceae</taxon>
        <taxon>Rhizophagus</taxon>
    </lineage>
</organism>
<evidence type="ECO:0000313" key="2">
    <source>
        <dbReference type="Proteomes" id="UP000233469"/>
    </source>
</evidence>
<comment type="caution">
    <text evidence="1">The sequence shown here is derived from an EMBL/GenBank/DDBJ whole genome shotgun (WGS) entry which is preliminary data.</text>
</comment>
<dbReference type="EMBL" id="LLXL01004347">
    <property type="protein sequence ID" value="PKK57481.1"/>
    <property type="molecule type" value="Genomic_DNA"/>
</dbReference>
<dbReference type="Proteomes" id="UP000233469">
    <property type="component" value="Unassembled WGS sequence"/>
</dbReference>
<dbReference type="VEuPathDB" id="FungiDB:RhiirA1_475167"/>
<accession>A0A2N1M768</accession>